<name>A0A445FJE7_GLYSO</name>
<evidence type="ECO:0000313" key="1">
    <source>
        <dbReference type="EMBL" id="RZB48982.1"/>
    </source>
</evidence>
<accession>A0A445FJE7</accession>
<reference evidence="1 2" key="1">
    <citation type="submission" date="2018-09" db="EMBL/GenBank/DDBJ databases">
        <title>A high-quality reference genome of wild soybean provides a powerful tool to mine soybean genomes.</title>
        <authorList>
            <person name="Xie M."/>
            <person name="Chung C.Y.L."/>
            <person name="Li M.-W."/>
            <person name="Wong F.-L."/>
            <person name="Chan T.-F."/>
            <person name="Lam H.-M."/>
        </authorList>
    </citation>
    <scope>NUCLEOTIDE SEQUENCE [LARGE SCALE GENOMIC DNA]</scope>
    <source>
        <strain evidence="2">cv. W05</strain>
        <tissue evidence="1">Hypocotyl of etiolated seedlings</tissue>
    </source>
</reference>
<dbReference type="EMBL" id="QZWG01000019">
    <property type="protein sequence ID" value="RZB48982.1"/>
    <property type="molecule type" value="Genomic_DNA"/>
</dbReference>
<dbReference type="AlphaFoldDB" id="A0A445FJE7"/>
<organism evidence="1 2">
    <name type="scientific">Glycine soja</name>
    <name type="common">Wild soybean</name>
    <dbReference type="NCBI Taxonomy" id="3848"/>
    <lineage>
        <taxon>Eukaryota</taxon>
        <taxon>Viridiplantae</taxon>
        <taxon>Streptophyta</taxon>
        <taxon>Embryophyta</taxon>
        <taxon>Tracheophyta</taxon>
        <taxon>Spermatophyta</taxon>
        <taxon>Magnoliopsida</taxon>
        <taxon>eudicotyledons</taxon>
        <taxon>Gunneridae</taxon>
        <taxon>Pentapetalae</taxon>
        <taxon>rosids</taxon>
        <taxon>fabids</taxon>
        <taxon>Fabales</taxon>
        <taxon>Fabaceae</taxon>
        <taxon>Papilionoideae</taxon>
        <taxon>50 kb inversion clade</taxon>
        <taxon>NPAAA clade</taxon>
        <taxon>indigoferoid/millettioid clade</taxon>
        <taxon>Phaseoleae</taxon>
        <taxon>Glycine</taxon>
        <taxon>Glycine subgen. Soja</taxon>
    </lineage>
</organism>
<comment type="caution">
    <text evidence="1">The sequence shown here is derived from an EMBL/GenBank/DDBJ whole genome shotgun (WGS) entry which is preliminary data.</text>
</comment>
<protein>
    <submittedName>
        <fullName evidence="1">Uncharacterized protein</fullName>
    </submittedName>
</protein>
<gene>
    <name evidence="1" type="ORF">D0Y65_052122</name>
</gene>
<dbReference type="Proteomes" id="UP000289340">
    <property type="component" value="Chromosome 19"/>
</dbReference>
<sequence length="82" mass="9498">MIIRALNLNFKRKRVRCKYKVTKMEKNGSAIDQIIVVCFLKSTLKNSENDIIISIALPIQLRFFSFSLDGFEKFKGMLQALL</sequence>
<keyword evidence="2" id="KW-1185">Reference proteome</keyword>
<evidence type="ECO:0000313" key="2">
    <source>
        <dbReference type="Proteomes" id="UP000289340"/>
    </source>
</evidence>
<proteinExistence type="predicted"/>